<dbReference type="EMBL" id="BPVZ01000008">
    <property type="protein sequence ID" value="GKU94919.1"/>
    <property type="molecule type" value="Genomic_DNA"/>
</dbReference>
<evidence type="ECO:0000313" key="1">
    <source>
        <dbReference type="EMBL" id="GKU94919.1"/>
    </source>
</evidence>
<evidence type="ECO:0000313" key="2">
    <source>
        <dbReference type="Proteomes" id="UP001054252"/>
    </source>
</evidence>
<dbReference type="Proteomes" id="UP001054252">
    <property type="component" value="Unassembled WGS sequence"/>
</dbReference>
<dbReference type="PANTHER" id="PTHR33526:SF4">
    <property type="entry name" value="OS07G0123800 PROTEIN"/>
    <property type="match status" value="1"/>
</dbReference>
<comment type="caution">
    <text evidence="1">The sequence shown here is derived from an EMBL/GenBank/DDBJ whole genome shotgun (WGS) entry which is preliminary data.</text>
</comment>
<gene>
    <name evidence="1" type="ORF">SLEP1_g8340</name>
</gene>
<accession>A0AAV5IB75</accession>
<reference evidence="1 2" key="1">
    <citation type="journal article" date="2021" name="Commun. Biol.">
        <title>The genome of Shorea leprosula (Dipterocarpaceae) highlights the ecological relevance of drought in aseasonal tropical rainforests.</title>
        <authorList>
            <person name="Ng K.K.S."/>
            <person name="Kobayashi M.J."/>
            <person name="Fawcett J.A."/>
            <person name="Hatakeyama M."/>
            <person name="Paape T."/>
            <person name="Ng C.H."/>
            <person name="Ang C.C."/>
            <person name="Tnah L.H."/>
            <person name="Lee C.T."/>
            <person name="Nishiyama T."/>
            <person name="Sese J."/>
            <person name="O'Brien M.J."/>
            <person name="Copetti D."/>
            <person name="Mohd Noor M.I."/>
            <person name="Ong R.C."/>
            <person name="Putra M."/>
            <person name="Sireger I.Z."/>
            <person name="Indrioko S."/>
            <person name="Kosugi Y."/>
            <person name="Izuno A."/>
            <person name="Isagi Y."/>
            <person name="Lee S.L."/>
            <person name="Shimizu K.K."/>
        </authorList>
    </citation>
    <scope>NUCLEOTIDE SEQUENCE [LARGE SCALE GENOMIC DNA]</scope>
    <source>
        <strain evidence="1">214</strain>
    </source>
</reference>
<dbReference type="InterPro" id="IPR016972">
    <property type="entry name" value="UCP031279"/>
</dbReference>
<keyword evidence="2" id="KW-1185">Reference proteome</keyword>
<protein>
    <submittedName>
        <fullName evidence="1">Uncharacterized protein</fullName>
    </submittedName>
</protein>
<proteinExistence type="predicted"/>
<dbReference type="PANTHER" id="PTHR33526">
    <property type="entry name" value="OS07G0123800 PROTEIN"/>
    <property type="match status" value="1"/>
</dbReference>
<organism evidence="1 2">
    <name type="scientific">Rubroshorea leprosula</name>
    <dbReference type="NCBI Taxonomy" id="152421"/>
    <lineage>
        <taxon>Eukaryota</taxon>
        <taxon>Viridiplantae</taxon>
        <taxon>Streptophyta</taxon>
        <taxon>Embryophyta</taxon>
        <taxon>Tracheophyta</taxon>
        <taxon>Spermatophyta</taxon>
        <taxon>Magnoliopsida</taxon>
        <taxon>eudicotyledons</taxon>
        <taxon>Gunneridae</taxon>
        <taxon>Pentapetalae</taxon>
        <taxon>rosids</taxon>
        <taxon>malvids</taxon>
        <taxon>Malvales</taxon>
        <taxon>Dipterocarpaceae</taxon>
        <taxon>Rubroshorea</taxon>
    </lineage>
</organism>
<sequence length="159" mass="17513">MREKPGKKESKLSKCLKLPIRILTRARDFYIKSITEYSDRIGHGTAMGCPTGHLNTLPRSFSVSSTKSTTGDEDLRELIRAASIRSLGNKIQADLLQQQQGGQSTKTGPYIVLRNQSIGIGRIDEDKPCEFGEDINVQSTIFPRSLSYAAVGKKKGTVL</sequence>
<dbReference type="PIRSF" id="PIRSF031279">
    <property type="entry name" value="UCP031279"/>
    <property type="match status" value="1"/>
</dbReference>
<name>A0AAV5IB75_9ROSI</name>
<dbReference type="AlphaFoldDB" id="A0AAV5IB75"/>